<keyword evidence="5" id="KW-1185">Reference proteome</keyword>
<organism evidence="4 5">
    <name type="scientific">Capronia epimyces CBS 606.96</name>
    <dbReference type="NCBI Taxonomy" id="1182542"/>
    <lineage>
        <taxon>Eukaryota</taxon>
        <taxon>Fungi</taxon>
        <taxon>Dikarya</taxon>
        <taxon>Ascomycota</taxon>
        <taxon>Pezizomycotina</taxon>
        <taxon>Eurotiomycetes</taxon>
        <taxon>Chaetothyriomycetidae</taxon>
        <taxon>Chaetothyriales</taxon>
        <taxon>Herpotrichiellaceae</taxon>
        <taxon>Capronia</taxon>
    </lineage>
</organism>
<dbReference type="RefSeq" id="XP_007730249.1">
    <property type="nucleotide sequence ID" value="XM_007732059.1"/>
</dbReference>
<dbReference type="STRING" id="1182542.W9Y7Q5"/>
<accession>W9Y7Q5</accession>
<feature type="compositionally biased region" description="Basic and acidic residues" evidence="2">
    <location>
        <begin position="1"/>
        <end position="11"/>
    </location>
</feature>
<dbReference type="PROSITE" id="PS50018">
    <property type="entry name" value="RAS_GTPASE_ACTIV_2"/>
    <property type="match status" value="1"/>
</dbReference>
<comment type="caution">
    <text evidence="4">The sequence shown here is derived from an EMBL/GenBank/DDBJ whole genome shotgun (WGS) entry which is preliminary data.</text>
</comment>
<keyword evidence="1" id="KW-0343">GTPase activation</keyword>
<dbReference type="Proteomes" id="UP000019478">
    <property type="component" value="Unassembled WGS sequence"/>
</dbReference>
<dbReference type="InterPro" id="IPR023152">
    <property type="entry name" value="RasGAP_CS"/>
</dbReference>
<dbReference type="InterPro" id="IPR001936">
    <property type="entry name" value="RasGAP_dom"/>
</dbReference>
<feature type="region of interest" description="Disordered" evidence="2">
    <location>
        <begin position="1149"/>
        <end position="1168"/>
    </location>
</feature>
<dbReference type="PROSITE" id="PS00509">
    <property type="entry name" value="RAS_GTPASE_ACTIV_1"/>
    <property type="match status" value="1"/>
</dbReference>
<dbReference type="PANTHER" id="PTHR10194:SF60">
    <property type="entry name" value="RAS GTPASE-ACTIVATING PROTEIN RASKOL"/>
    <property type="match status" value="1"/>
</dbReference>
<dbReference type="eggNOG" id="KOG3508">
    <property type="taxonomic scope" value="Eukaryota"/>
</dbReference>
<dbReference type="Gene3D" id="1.10.506.10">
    <property type="entry name" value="GTPase Activation - p120gap, domain 1"/>
    <property type="match status" value="1"/>
</dbReference>
<feature type="region of interest" description="Disordered" evidence="2">
    <location>
        <begin position="329"/>
        <end position="352"/>
    </location>
</feature>
<dbReference type="SMART" id="SM00323">
    <property type="entry name" value="RasGAP"/>
    <property type="match status" value="1"/>
</dbReference>
<dbReference type="CDD" id="cd05137">
    <property type="entry name" value="RasGAP_CLA2_BUD2"/>
    <property type="match status" value="1"/>
</dbReference>
<dbReference type="InterPro" id="IPR008936">
    <property type="entry name" value="Rho_GTPase_activation_prot"/>
</dbReference>
<dbReference type="GO" id="GO:0005096">
    <property type="term" value="F:GTPase activator activity"/>
    <property type="evidence" value="ECO:0007669"/>
    <property type="project" value="UniProtKB-KW"/>
</dbReference>
<reference evidence="4 5" key="1">
    <citation type="submission" date="2013-03" db="EMBL/GenBank/DDBJ databases">
        <title>The Genome Sequence of Capronia epimyces CBS 606.96.</title>
        <authorList>
            <consortium name="The Broad Institute Genomics Platform"/>
            <person name="Cuomo C."/>
            <person name="de Hoog S."/>
            <person name="Gorbushina A."/>
            <person name="Walker B."/>
            <person name="Young S.K."/>
            <person name="Zeng Q."/>
            <person name="Gargeya S."/>
            <person name="Fitzgerald M."/>
            <person name="Haas B."/>
            <person name="Abouelleil A."/>
            <person name="Allen A.W."/>
            <person name="Alvarado L."/>
            <person name="Arachchi H.M."/>
            <person name="Berlin A.M."/>
            <person name="Chapman S.B."/>
            <person name="Gainer-Dewar J."/>
            <person name="Goldberg J."/>
            <person name="Griggs A."/>
            <person name="Gujja S."/>
            <person name="Hansen M."/>
            <person name="Howarth C."/>
            <person name="Imamovic A."/>
            <person name="Ireland A."/>
            <person name="Larimer J."/>
            <person name="McCowan C."/>
            <person name="Murphy C."/>
            <person name="Pearson M."/>
            <person name="Poon T.W."/>
            <person name="Priest M."/>
            <person name="Roberts A."/>
            <person name="Saif S."/>
            <person name="Shea T."/>
            <person name="Sisk P."/>
            <person name="Sykes S."/>
            <person name="Wortman J."/>
            <person name="Nusbaum C."/>
            <person name="Birren B."/>
        </authorList>
    </citation>
    <scope>NUCLEOTIDE SEQUENCE [LARGE SCALE GENOMIC DNA]</scope>
    <source>
        <strain evidence="4 5">CBS 606.96</strain>
    </source>
</reference>
<dbReference type="OrthoDB" id="775356at2759"/>
<dbReference type="InterPro" id="IPR039360">
    <property type="entry name" value="Ras_GTPase"/>
</dbReference>
<feature type="region of interest" description="Disordered" evidence="2">
    <location>
        <begin position="171"/>
        <end position="202"/>
    </location>
</feature>
<evidence type="ECO:0000313" key="4">
    <source>
        <dbReference type="EMBL" id="EXJ88852.1"/>
    </source>
</evidence>
<dbReference type="Pfam" id="PF00616">
    <property type="entry name" value="RasGAP"/>
    <property type="match status" value="2"/>
</dbReference>
<evidence type="ECO:0000259" key="3">
    <source>
        <dbReference type="PROSITE" id="PS50018"/>
    </source>
</evidence>
<dbReference type="AlphaFoldDB" id="W9Y7Q5"/>
<dbReference type="GeneID" id="19166049"/>
<feature type="region of interest" description="Disordered" evidence="2">
    <location>
        <begin position="1185"/>
        <end position="1246"/>
    </location>
</feature>
<feature type="compositionally biased region" description="Basic and acidic residues" evidence="2">
    <location>
        <begin position="35"/>
        <end position="49"/>
    </location>
</feature>
<feature type="compositionally biased region" description="Polar residues" evidence="2">
    <location>
        <begin position="1186"/>
        <end position="1195"/>
    </location>
</feature>
<dbReference type="GO" id="GO:0007165">
    <property type="term" value="P:signal transduction"/>
    <property type="evidence" value="ECO:0007669"/>
    <property type="project" value="UniProtKB-ARBA"/>
</dbReference>
<dbReference type="SUPFAM" id="SSF48350">
    <property type="entry name" value="GTPase activation domain, GAP"/>
    <property type="match status" value="1"/>
</dbReference>
<protein>
    <recommendedName>
        <fullName evidence="3">Ras-GAP domain-containing protein</fullName>
    </recommendedName>
</protein>
<dbReference type="HOGENOM" id="CLU_003244_0_1_1"/>
<evidence type="ECO:0000256" key="1">
    <source>
        <dbReference type="ARBA" id="ARBA00022468"/>
    </source>
</evidence>
<dbReference type="PANTHER" id="PTHR10194">
    <property type="entry name" value="RAS GTPASE-ACTIVATING PROTEINS"/>
    <property type="match status" value="1"/>
</dbReference>
<sequence>MESTEKNEKDNVTPYARSRAPNLQRKSSRGQASSQDRHGKVFADHDPRTIRAVTPDSGAYTTFRDDSAQASHVRSPVMSTSRTKNSQRRREASASVSNTDEESTIDKRRRRAQTRPGPKEDLPLDTSPGSFISKTRKRLGSITTGPAQGQRAEGTYESIGFPSVVNGSELLAQADPRNPPRTPRRPFTPEDMPSGSATTVRSPRLLDIDSARILHLMKTTCGRMHGILFFRPLHTTAWASGYCAINVAPGNLVCQTKGEVTQSRTLIADLRGCTVRTHYDQETQSTYLSVLVASSGTGYQLRPPVPETFDSWLAALLCWQPLRPKGIHNKMTKPQPVGMVDKKPVSQRRVSDLSSPKSTAIVKVGNMLLWDGALPSGSQLASFWNGAGRTATESNPRWRKVSCTLHENGTLRLLGDVDTHVISVTHLSQLSRCAIQRLDESVLRMPRCIAIYPHYRVHVASATASRPMVLCLESNVALEAWFVLLRALTVPELYGPERPPFDIPQASDNSAQYKSQPSQGMFRIERSLSVKIIEAKFSERFALKDSHDFHKPKGKSFGGEQSTRERVYAEVLLDKDLRARTTTKSALSSAFWVEEFNLEDIPAALSKITVAVKLETPAEKEWTAISEGFNEFSAEAGYLSGFNGLEISSHDPVFGRLDVPLDELEHKPILEKWWPLFDNNDHSVGTILVRLALQETMVLLEEEYREISTLLQNFSNGLTVHIAHFLGPDLRHLSNLLLDIFQASRLANEWISNLIEEEIDGIYRDGPPSRLRFSDRIHSNDSFESAEQREVLVRDLSRSATMEANLLFRGNSLVTKVLDAHMRRLGKDYLEEVLGERLRTILERNPDCEVDPNRVSPREQLDKNWANLLSLTKSIWKSIYVSASRCPMDLRVIFRLVRSCAEDRYGSFIRTVKYTSVSGFLFLRFFCPAILNPKLFGLIQDQPSDRAKRTFTLIAKSLNVLANTARFGTKEPWMEPMNKFLAASTNEFKSFIDEICAVSSIQVASASLEPQFAAPNQIRNRLPAVSREGLPSLPFLLDHTKLLAQLVDLWISRAPENISEVTNDEAVRAFHTLCAGLNQKTRECLKAAEQAERPDENSESTWQQLLTDQQRAIAPNPFDAQPMTADADDEITALPQMARSMIDTEYTAAETSPGVGEADSTPSSSASVAWDRRIPFPYRAADARLTDSTNSSTASIDMMEEGRSRPLPSSRDGTSKSRLFELMSSSSRRKGKPGDQHDVDDDANEV</sequence>
<proteinExistence type="predicted"/>
<dbReference type="EMBL" id="AMGY01000002">
    <property type="protein sequence ID" value="EXJ88852.1"/>
    <property type="molecule type" value="Genomic_DNA"/>
</dbReference>
<evidence type="ECO:0000313" key="5">
    <source>
        <dbReference type="Proteomes" id="UP000019478"/>
    </source>
</evidence>
<feature type="domain" description="Ras-GAP" evidence="3">
    <location>
        <begin position="729"/>
        <end position="963"/>
    </location>
</feature>
<evidence type="ECO:0000256" key="2">
    <source>
        <dbReference type="SAM" id="MobiDB-lite"/>
    </source>
</evidence>
<name>W9Y7Q5_9EURO</name>
<gene>
    <name evidence="4" type="ORF">A1O3_01916</name>
</gene>
<feature type="compositionally biased region" description="Polar residues" evidence="2">
    <location>
        <begin position="68"/>
        <end position="84"/>
    </location>
</feature>
<feature type="region of interest" description="Disordered" evidence="2">
    <location>
        <begin position="1"/>
        <end position="154"/>
    </location>
</feature>